<feature type="region of interest" description="Disordered" evidence="13">
    <location>
        <begin position="1106"/>
        <end position="1130"/>
    </location>
</feature>
<keyword evidence="9 12" id="KW-1133">Transmembrane helix</keyword>
<keyword evidence="10 12" id="KW-0472">Membrane</keyword>
<keyword evidence="3 12" id="KW-0812">Transmembrane</keyword>
<feature type="transmembrane region" description="Helical" evidence="12">
    <location>
        <begin position="896"/>
        <end position="913"/>
    </location>
</feature>
<reference evidence="16 17" key="1">
    <citation type="submission" date="2024-06" db="EMBL/GenBank/DDBJ databases">
        <authorList>
            <person name="Kraege A."/>
            <person name="Thomma B."/>
        </authorList>
    </citation>
    <scope>NUCLEOTIDE SEQUENCE [LARGE SCALE GENOMIC DNA]</scope>
</reference>
<dbReference type="InterPro" id="IPR023299">
    <property type="entry name" value="ATPase_P-typ_cyto_dom_N"/>
</dbReference>
<evidence type="ECO:0000256" key="4">
    <source>
        <dbReference type="ARBA" id="ARBA00022723"/>
    </source>
</evidence>
<dbReference type="Gene3D" id="3.40.50.1000">
    <property type="entry name" value="HAD superfamily/HAD-like"/>
    <property type="match status" value="1"/>
</dbReference>
<comment type="similarity">
    <text evidence="2 12">Belongs to the cation transport ATPase (P-type) (TC 3.A.3) family. Type IV subfamily.</text>
</comment>
<dbReference type="EMBL" id="CAXHTA020000005">
    <property type="protein sequence ID" value="CAL5221387.1"/>
    <property type="molecule type" value="Genomic_DNA"/>
</dbReference>
<feature type="transmembrane region" description="Helical" evidence="12">
    <location>
        <begin position="981"/>
        <end position="1000"/>
    </location>
</feature>
<evidence type="ECO:0000256" key="11">
    <source>
        <dbReference type="ARBA" id="ARBA00034036"/>
    </source>
</evidence>
<feature type="transmembrane region" description="Helical" evidence="12">
    <location>
        <begin position="306"/>
        <end position="328"/>
    </location>
</feature>
<dbReference type="SUPFAM" id="SSF81660">
    <property type="entry name" value="Metal cation-transporting ATPase, ATP-binding domain N"/>
    <property type="match status" value="1"/>
</dbReference>
<keyword evidence="6 12" id="KW-0067">ATP-binding</keyword>
<comment type="subcellular location">
    <subcellularLocation>
        <location evidence="1 12">Membrane</location>
        <topology evidence="1 12">Multi-pass membrane protein</topology>
    </subcellularLocation>
</comment>
<dbReference type="Pfam" id="PF16209">
    <property type="entry name" value="PhoLip_ATPase_N"/>
    <property type="match status" value="1"/>
</dbReference>
<dbReference type="SFLD" id="SFLDF00027">
    <property type="entry name" value="p-type_atpase"/>
    <property type="match status" value="1"/>
</dbReference>
<evidence type="ECO:0000256" key="13">
    <source>
        <dbReference type="SAM" id="MobiDB-lite"/>
    </source>
</evidence>
<name>A0ABP1FV07_9CHLO</name>
<dbReference type="PANTHER" id="PTHR24092">
    <property type="entry name" value="PROBABLE PHOSPHOLIPID-TRANSPORTING ATPASE"/>
    <property type="match status" value="1"/>
</dbReference>
<comment type="caution">
    <text evidence="16">The sequence shown here is derived from an EMBL/GenBank/DDBJ whole genome shotgun (WGS) entry which is preliminary data.</text>
</comment>
<dbReference type="PROSITE" id="PS00154">
    <property type="entry name" value="ATPASE_E1_E2"/>
    <property type="match status" value="1"/>
</dbReference>
<evidence type="ECO:0000313" key="16">
    <source>
        <dbReference type="EMBL" id="CAL5221387.1"/>
    </source>
</evidence>
<organism evidence="16 17">
    <name type="scientific">Coccomyxa viridis</name>
    <dbReference type="NCBI Taxonomy" id="1274662"/>
    <lineage>
        <taxon>Eukaryota</taxon>
        <taxon>Viridiplantae</taxon>
        <taxon>Chlorophyta</taxon>
        <taxon>core chlorophytes</taxon>
        <taxon>Trebouxiophyceae</taxon>
        <taxon>Trebouxiophyceae incertae sedis</taxon>
        <taxon>Coccomyxaceae</taxon>
        <taxon>Coccomyxa</taxon>
    </lineage>
</organism>
<dbReference type="Pfam" id="PF13246">
    <property type="entry name" value="Cation_ATPase"/>
    <property type="match status" value="1"/>
</dbReference>
<evidence type="ECO:0000256" key="5">
    <source>
        <dbReference type="ARBA" id="ARBA00022741"/>
    </source>
</evidence>
<dbReference type="SUPFAM" id="SSF81653">
    <property type="entry name" value="Calcium ATPase, transduction domain A"/>
    <property type="match status" value="1"/>
</dbReference>
<feature type="transmembrane region" description="Helical" evidence="12">
    <location>
        <begin position="943"/>
        <end position="969"/>
    </location>
</feature>
<accession>A0ABP1FV07</accession>
<dbReference type="Gene3D" id="2.70.150.10">
    <property type="entry name" value="Calcium-transporting ATPase, cytoplasmic transduction domain A"/>
    <property type="match status" value="1"/>
</dbReference>
<dbReference type="SUPFAM" id="SSF81665">
    <property type="entry name" value="Calcium ATPase, transmembrane domain M"/>
    <property type="match status" value="1"/>
</dbReference>
<evidence type="ECO:0000256" key="1">
    <source>
        <dbReference type="ARBA" id="ARBA00004141"/>
    </source>
</evidence>
<protein>
    <recommendedName>
        <fullName evidence="12">Phospholipid-transporting ATPase</fullName>
        <ecNumber evidence="12">7.6.2.1</ecNumber>
    </recommendedName>
</protein>
<feature type="compositionally biased region" description="Low complexity" evidence="13">
    <location>
        <begin position="1245"/>
        <end position="1254"/>
    </location>
</feature>
<dbReference type="InterPro" id="IPR001757">
    <property type="entry name" value="P_typ_ATPase"/>
</dbReference>
<evidence type="ECO:0000313" key="17">
    <source>
        <dbReference type="Proteomes" id="UP001497392"/>
    </source>
</evidence>
<dbReference type="InterPro" id="IPR023298">
    <property type="entry name" value="ATPase_P-typ_TM_dom_sf"/>
</dbReference>
<comment type="catalytic activity">
    <reaction evidence="11 12">
        <text>ATP + H2O + phospholipidSide 1 = ADP + phosphate + phospholipidSide 2.</text>
        <dbReference type="EC" id="7.6.2.1"/>
    </reaction>
</comment>
<feature type="compositionally biased region" description="Polar residues" evidence="13">
    <location>
        <begin position="1176"/>
        <end position="1205"/>
    </location>
</feature>
<dbReference type="PANTHER" id="PTHR24092:SF150">
    <property type="entry name" value="PHOSPHOLIPID-TRANSPORTING ATPASE"/>
    <property type="match status" value="1"/>
</dbReference>
<dbReference type="NCBIfam" id="TIGR01494">
    <property type="entry name" value="ATPase_P-type"/>
    <property type="match status" value="1"/>
</dbReference>
<feature type="transmembrane region" description="Helical" evidence="12">
    <location>
        <begin position="1012"/>
        <end position="1031"/>
    </location>
</feature>
<dbReference type="InterPro" id="IPR018303">
    <property type="entry name" value="ATPase_P-typ_P_site"/>
</dbReference>
<dbReference type="SFLD" id="SFLDS00003">
    <property type="entry name" value="Haloacid_Dehalogenase"/>
    <property type="match status" value="1"/>
</dbReference>
<feature type="transmembrane region" description="Helical" evidence="12">
    <location>
        <begin position="1051"/>
        <end position="1071"/>
    </location>
</feature>
<evidence type="ECO:0000256" key="2">
    <source>
        <dbReference type="ARBA" id="ARBA00008109"/>
    </source>
</evidence>
<evidence type="ECO:0000256" key="7">
    <source>
        <dbReference type="ARBA" id="ARBA00022842"/>
    </source>
</evidence>
<dbReference type="InterPro" id="IPR023214">
    <property type="entry name" value="HAD_sf"/>
</dbReference>
<dbReference type="CDD" id="cd02073">
    <property type="entry name" value="P-type_ATPase_APLT_Dnf-like"/>
    <property type="match status" value="1"/>
</dbReference>
<keyword evidence="5 12" id="KW-0547">Nucleotide-binding</keyword>
<feature type="region of interest" description="Disordered" evidence="13">
    <location>
        <begin position="1173"/>
        <end position="1254"/>
    </location>
</feature>
<feature type="compositionally biased region" description="Polar residues" evidence="13">
    <location>
        <begin position="1213"/>
        <end position="1225"/>
    </location>
</feature>
<dbReference type="Pfam" id="PF16212">
    <property type="entry name" value="PhoLip_ATPase_C"/>
    <property type="match status" value="1"/>
</dbReference>
<dbReference type="SFLD" id="SFLDG00002">
    <property type="entry name" value="C1.7:_P-type_atpase_like"/>
    <property type="match status" value="1"/>
</dbReference>
<evidence type="ECO:0000256" key="10">
    <source>
        <dbReference type="ARBA" id="ARBA00023136"/>
    </source>
</evidence>
<feature type="region of interest" description="Disordered" evidence="13">
    <location>
        <begin position="1272"/>
        <end position="1346"/>
    </location>
</feature>
<keyword evidence="4" id="KW-0479">Metal-binding</keyword>
<feature type="compositionally biased region" description="Polar residues" evidence="13">
    <location>
        <begin position="1289"/>
        <end position="1304"/>
    </location>
</feature>
<proteinExistence type="inferred from homology"/>
<feature type="domain" description="P-type ATPase N-terminal" evidence="14">
    <location>
        <begin position="16"/>
        <end position="52"/>
    </location>
</feature>
<evidence type="ECO:0000256" key="6">
    <source>
        <dbReference type="ARBA" id="ARBA00022840"/>
    </source>
</evidence>
<keyword evidence="7 12" id="KW-0460">Magnesium</keyword>
<dbReference type="InterPro" id="IPR006539">
    <property type="entry name" value="P-type_ATPase_IV"/>
</dbReference>
<evidence type="ECO:0000256" key="3">
    <source>
        <dbReference type="ARBA" id="ARBA00022692"/>
    </source>
</evidence>
<evidence type="ECO:0000256" key="12">
    <source>
        <dbReference type="RuleBase" id="RU362033"/>
    </source>
</evidence>
<dbReference type="InterPro" id="IPR036412">
    <property type="entry name" value="HAD-like_sf"/>
</dbReference>
<dbReference type="PRINTS" id="PR00119">
    <property type="entry name" value="CATATPASE"/>
</dbReference>
<dbReference type="InterPro" id="IPR044492">
    <property type="entry name" value="P_typ_ATPase_HD_dom"/>
</dbReference>
<sequence length="1346" mass="148783">MRAPAKGHQPRVLFFNDGQQHLTFQGNYVSTTKYTVFTYFPKALFEQFRPITTFLPLAIVLGVSMFKEALEDIQRFQADREVNRRGVLVYSSPSSAWVRKQWRDIIVGEVIKVEKDHYFPADLLLVSSTNDDGIAYVETMNLDGETNLKIKKTLDQTKGITEQNVKDLKGEIHCEQPNASLYTFTGNIILQKGHARSNTIALSPASILLRGSSLRNTKSILGLVIFAGHETKVMKNATLPPSKRSRIEHQMDRMIVFMFGLLFAMCLIGATLFAIWTKNLSPHMWYLAPEQAPTAFDPRQPILAGVYSFVTSFVLYGYLIPISLYVSLEMVKALVFINRDQAMYHEETDTPALARTSNLNEELGMVNTILSDKTGTLTRNVMEFFKCSIAGVSYGTGVTEIERVAAARKSQVIPVAVDAAVARQWRAPAFNFYDRRLLGGAWRDAERPDIVREFFRVLSVCHTVIPDGPEDPAYIKYQAESPDEAALVAAGKAFGFFFHRRNHTSVLVREPKGDAEVEMEYQILNILEFDSTRKRMSVICRNPEGNIMLYCKGADTVIYERLDPSNALNKKLKQLTREHMEAYGEAGLRTLCLACVELDPAAYDAWQERYFAAKTALQGRDERLAAVAEEIEKRLQLLGCTAIEDKLQDGVPQCIERLAAAGIRIWVLTGDKQETAINVGFACSLLRSDMAQHIVTANTREVSALEDAGRMEEAEALARASVKEQLGDALRSITEDAAPPGGHALIIDGKALLHALADEVKASLLAVGQACSAVVCCRVSPKQKALVTALVKSTGDVTVGIGDGANDVGMIQEAHIGVGISGQEGMQAVMSSDFAIGQFRFLEPLLLVHGRWSYLRISRMVSYFFYKNLLFGLTIFFYSALCFFSGQIIMNDFYMSLYNVIFTVLPPLVIGIFDQDVNREMSRLYPGLYQAGPKNIYFRPRALAGWLLNAVFQAGLMFVMVMFATQAIYADRSSGTTFSHWEVGSILFTVVIVTVHLEVASVLDHWTPFHHLAIWLSVLIWIVYLLCYGEFPLKLSQAIYHLFIEVLAPAPVFWLIVLVTPFACVLPGFFIRQAYKRLYPDDRTVAMEIQSLVRAGKMQRIKSTAVLRGTKSGGPSRPPERKISINSGYVPSDSPGCSSYFTPEAARKASKMAMQHPVIAQLDVALTKDPARHRSTSVFSTDSSMPIQAPRTSFAPSLDPSSSGLSREEENADQTSLEQGANQGLLQPRRSLSGASAYTAEGSRRPSQLSLSSPVTSLTIPERQMVADFGVPDTGTLQSLRPVGKAVPTASSVRRPSQTGTSSAYPRASPRQPPGIATEATGADAGARSRVHGRYPTGSTKPAHRP</sequence>
<feature type="transmembrane region" description="Helical" evidence="12">
    <location>
        <begin position="869"/>
        <end position="890"/>
    </location>
</feature>
<keyword evidence="8 12" id="KW-1278">Translocase</keyword>
<dbReference type="InterPro" id="IPR032630">
    <property type="entry name" value="P_typ_ATPase_c"/>
</dbReference>
<dbReference type="Proteomes" id="UP001497392">
    <property type="component" value="Unassembled WGS sequence"/>
</dbReference>
<dbReference type="InterPro" id="IPR008250">
    <property type="entry name" value="ATPase_P-typ_transduc_dom_A_sf"/>
</dbReference>
<dbReference type="SUPFAM" id="SSF56784">
    <property type="entry name" value="HAD-like"/>
    <property type="match status" value="1"/>
</dbReference>
<dbReference type="EC" id="7.6.2.1" evidence="12"/>
<dbReference type="NCBIfam" id="TIGR01652">
    <property type="entry name" value="ATPase-Plipid"/>
    <property type="match status" value="1"/>
</dbReference>
<gene>
    <name evidence="16" type="primary">g3570</name>
    <name evidence="16" type="ORF">VP750_LOCUS3046</name>
</gene>
<evidence type="ECO:0000256" key="8">
    <source>
        <dbReference type="ARBA" id="ARBA00022967"/>
    </source>
</evidence>
<dbReference type="Gene3D" id="3.40.1110.10">
    <property type="entry name" value="Calcium-transporting ATPase, cytoplasmic domain N"/>
    <property type="match status" value="1"/>
</dbReference>
<evidence type="ECO:0000256" key="9">
    <source>
        <dbReference type="ARBA" id="ARBA00022989"/>
    </source>
</evidence>
<keyword evidence="17" id="KW-1185">Reference proteome</keyword>
<feature type="transmembrane region" description="Helical" evidence="12">
    <location>
        <begin position="254"/>
        <end position="276"/>
    </location>
</feature>
<feature type="domain" description="P-type ATPase C-terminal" evidence="15">
    <location>
        <begin position="829"/>
        <end position="1080"/>
    </location>
</feature>
<evidence type="ECO:0000259" key="15">
    <source>
        <dbReference type="Pfam" id="PF16212"/>
    </source>
</evidence>
<dbReference type="InterPro" id="IPR032631">
    <property type="entry name" value="P-type_ATPase_N"/>
</dbReference>
<evidence type="ECO:0000259" key="14">
    <source>
        <dbReference type="Pfam" id="PF16209"/>
    </source>
</evidence>